<dbReference type="EMBL" id="WNWW01000305">
    <property type="protein sequence ID" value="KAF3426635.1"/>
    <property type="molecule type" value="Genomic_DNA"/>
</dbReference>
<gene>
    <name evidence="1" type="ORF">E2986_10915</name>
</gene>
<evidence type="ECO:0000313" key="2">
    <source>
        <dbReference type="Proteomes" id="UP000655588"/>
    </source>
</evidence>
<accession>A0A833S8F9</accession>
<protein>
    <submittedName>
        <fullName evidence="1">Uncharacterized protein</fullName>
    </submittedName>
</protein>
<comment type="caution">
    <text evidence="1">The sequence shown here is derived from an EMBL/GenBank/DDBJ whole genome shotgun (WGS) entry which is preliminary data.</text>
</comment>
<reference evidence="1" key="1">
    <citation type="submission" date="2019-11" db="EMBL/GenBank/DDBJ databases">
        <title>The nuclear and mitochondrial genomes of Frieseomelitta varia - a highly eusocial stingless bee (Meliponini) with a permanently sterile worker caste.</title>
        <authorList>
            <person name="Freitas F.C.P."/>
            <person name="Lourenco A.P."/>
            <person name="Nunes F.M.F."/>
            <person name="Paschoal A.R."/>
            <person name="Abreu F.C.P."/>
            <person name="Barbin F.O."/>
            <person name="Bataglia L."/>
            <person name="Cardoso-Junior C.A.M."/>
            <person name="Cervoni M.S."/>
            <person name="Silva S.R."/>
            <person name="Dalarmi F."/>
            <person name="Del Lama M.A."/>
            <person name="Depintor T.S."/>
            <person name="Ferreira K.M."/>
            <person name="Goria P.S."/>
            <person name="Jaskot M.C."/>
            <person name="Lago D.C."/>
            <person name="Luna-Lucena D."/>
            <person name="Moda L.M."/>
            <person name="Nascimento L."/>
            <person name="Pedrino M."/>
            <person name="Rabico F.O."/>
            <person name="Sanches F.C."/>
            <person name="Santos D.E."/>
            <person name="Santos C.G."/>
            <person name="Vieira J."/>
            <person name="Lopes T.F."/>
            <person name="Barchuk A.R."/>
            <person name="Hartfelder K."/>
            <person name="Simoes Z.L.P."/>
            <person name="Bitondi M.M.G."/>
            <person name="Pinheiro D.G."/>
        </authorList>
    </citation>
    <scope>NUCLEOTIDE SEQUENCE</scope>
    <source>
        <strain evidence="1">USP_RPSP 00005682</strain>
        <tissue evidence="1">Whole individual</tissue>
    </source>
</reference>
<organism evidence="1 2">
    <name type="scientific">Frieseomelitta varia</name>
    <dbReference type="NCBI Taxonomy" id="561572"/>
    <lineage>
        <taxon>Eukaryota</taxon>
        <taxon>Metazoa</taxon>
        <taxon>Ecdysozoa</taxon>
        <taxon>Arthropoda</taxon>
        <taxon>Hexapoda</taxon>
        <taxon>Insecta</taxon>
        <taxon>Pterygota</taxon>
        <taxon>Neoptera</taxon>
        <taxon>Endopterygota</taxon>
        <taxon>Hymenoptera</taxon>
        <taxon>Apocrita</taxon>
        <taxon>Aculeata</taxon>
        <taxon>Apoidea</taxon>
        <taxon>Anthophila</taxon>
        <taxon>Apidae</taxon>
        <taxon>Frieseomelitta</taxon>
    </lineage>
</organism>
<keyword evidence="2" id="KW-1185">Reference proteome</keyword>
<dbReference type="Proteomes" id="UP000655588">
    <property type="component" value="Unassembled WGS sequence"/>
</dbReference>
<name>A0A833S8F9_9HYME</name>
<dbReference type="AlphaFoldDB" id="A0A833S8F9"/>
<proteinExistence type="predicted"/>
<sequence>MQDANLIFYYNNIHVQTLKNFVHWMSETTMNFKTQVSLCKSYCKIFVCQFKGDFLYFKHHVLTPLHGIQQYEGRIEREREGGIVKECVKERKSGKGNQERIRERQDHLKTYGFRQIGVEQLWREGKPAGKIQKQRQWNRIQKMRYNWKYKYLVTRELPKYLKERRKNGEQKVIARWKCQLCEDEEGTLEHWRDCREMETTYANLEEILSEEGGKEAVKWLRRIERRKKDEERQGEEKEEIKQV</sequence>
<evidence type="ECO:0000313" key="1">
    <source>
        <dbReference type="EMBL" id="KAF3426635.1"/>
    </source>
</evidence>